<accession>A0AAQ3QFJ5</accession>
<dbReference type="Pfam" id="PF00004">
    <property type="entry name" value="AAA"/>
    <property type="match status" value="1"/>
</dbReference>
<dbReference type="EMBL" id="CP136894">
    <property type="protein sequence ID" value="WOL07576.1"/>
    <property type="molecule type" value="Genomic_DNA"/>
</dbReference>
<dbReference type="GO" id="GO:0005524">
    <property type="term" value="F:ATP binding"/>
    <property type="evidence" value="ECO:0007669"/>
    <property type="project" value="UniProtKB-KW"/>
</dbReference>
<keyword evidence="4" id="KW-1185">Reference proteome</keyword>
<dbReference type="Proteomes" id="UP001327560">
    <property type="component" value="Chromosome 5"/>
</dbReference>
<dbReference type="GO" id="GO:0006508">
    <property type="term" value="P:proteolysis"/>
    <property type="evidence" value="ECO:0007669"/>
    <property type="project" value="TreeGrafter"/>
</dbReference>
<keyword evidence="1" id="KW-0067">ATP-binding</keyword>
<sequence length="72" mass="8186">MDSSTRFSDVKGVDEAKAELEEIVHYLRHPKNERVIVIAATNFPKSLDKALVRPGRFDRNVVVPNPDVEGRR</sequence>
<keyword evidence="1" id="KW-0547">Nucleotide-binding</keyword>
<name>A0AAQ3QFJ5_9LILI</name>
<dbReference type="GO" id="GO:0016887">
    <property type="term" value="F:ATP hydrolysis activity"/>
    <property type="evidence" value="ECO:0007669"/>
    <property type="project" value="InterPro"/>
</dbReference>
<dbReference type="PANTHER" id="PTHR23076:SF37">
    <property type="entry name" value="ATP-DEPENDENT ZINC METALLOPROTEASE FTSH 4, MITOCHONDRIAL"/>
    <property type="match status" value="1"/>
</dbReference>
<evidence type="ECO:0000313" key="4">
    <source>
        <dbReference type="Proteomes" id="UP001327560"/>
    </source>
</evidence>
<gene>
    <name evidence="3" type="ORF">Cni_G16320</name>
</gene>
<dbReference type="InterPro" id="IPR003959">
    <property type="entry name" value="ATPase_AAA_core"/>
</dbReference>
<dbReference type="PROSITE" id="PS00674">
    <property type="entry name" value="AAA"/>
    <property type="match status" value="1"/>
</dbReference>
<feature type="domain" description="ATPase AAA-type core" evidence="2">
    <location>
        <begin position="13"/>
        <end position="64"/>
    </location>
</feature>
<dbReference type="Gene3D" id="3.40.50.300">
    <property type="entry name" value="P-loop containing nucleotide triphosphate hydrolases"/>
    <property type="match status" value="1"/>
</dbReference>
<reference evidence="3 4" key="1">
    <citation type="submission" date="2023-10" db="EMBL/GenBank/DDBJ databases">
        <title>Chromosome-scale genome assembly provides insights into flower coloration mechanisms of Canna indica.</title>
        <authorList>
            <person name="Li C."/>
        </authorList>
    </citation>
    <scope>NUCLEOTIDE SEQUENCE [LARGE SCALE GENOMIC DNA]</scope>
    <source>
        <tissue evidence="3">Flower</tissue>
    </source>
</reference>
<evidence type="ECO:0000256" key="1">
    <source>
        <dbReference type="RuleBase" id="RU003651"/>
    </source>
</evidence>
<dbReference type="SUPFAM" id="SSF52540">
    <property type="entry name" value="P-loop containing nucleoside triphosphate hydrolases"/>
    <property type="match status" value="1"/>
</dbReference>
<proteinExistence type="inferred from homology"/>
<evidence type="ECO:0000259" key="2">
    <source>
        <dbReference type="Pfam" id="PF00004"/>
    </source>
</evidence>
<comment type="similarity">
    <text evidence="1">Belongs to the AAA ATPase family.</text>
</comment>
<dbReference type="InterPro" id="IPR027417">
    <property type="entry name" value="P-loop_NTPase"/>
</dbReference>
<organism evidence="3 4">
    <name type="scientific">Canna indica</name>
    <name type="common">Indian-shot</name>
    <dbReference type="NCBI Taxonomy" id="4628"/>
    <lineage>
        <taxon>Eukaryota</taxon>
        <taxon>Viridiplantae</taxon>
        <taxon>Streptophyta</taxon>
        <taxon>Embryophyta</taxon>
        <taxon>Tracheophyta</taxon>
        <taxon>Spermatophyta</taxon>
        <taxon>Magnoliopsida</taxon>
        <taxon>Liliopsida</taxon>
        <taxon>Zingiberales</taxon>
        <taxon>Cannaceae</taxon>
        <taxon>Canna</taxon>
    </lineage>
</organism>
<dbReference type="GO" id="GO:0009507">
    <property type="term" value="C:chloroplast"/>
    <property type="evidence" value="ECO:0007669"/>
    <property type="project" value="TreeGrafter"/>
</dbReference>
<dbReference type="GO" id="GO:0004176">
    <property type="term" value="F:ATP-dependent peptidase activity"/>
    <property type="evidence" value="ECO:0007669"/>
    <property type="project" value="TreeGrafter"/>
</dbReference>
<dbReference type="AlphaFoldDB" id="A0AAQ3QFJ5"/>
<dbReference type="InterPro" id="IPR003960">
    <property type="entry name" value="ATPase_AAA_CS"/>
</dbReference>
<evidence type="ECO:0000313" key="3">
    <source>
        <dbReference type="EMBL" id="WOL07576.1"/>
    </source>
</evidence>
<dbReference type="PANTHER" id="PTHR23076">
    <property type="entry name" value="METALLOPROTEASE M41 FTSH"/>
    <property type="match status" value="1"/>
</dbReference>
<protein>
    <recommendedName>
        <fullName evidence="2">ATPase AAA-type core domain-containing protein</fullName>
    </recommendedName>
</protein>
<dbReference type="GO" id="GO:0045037">
    <property type="term" value="P:protein import into chloroplast stroma"/>
    <property type="evidence" value="ECO:0007669"/>
    <property type="project" value="TreeGrafter"/>
</dbReference>